<keyword evidence="1" id="KW-0812">Transmembrane</keyword>
<dbReference type="STRING" id="545694.TREPR_0365"/>
<evidence type="ECO:0000313" key="3">
    <source>
        <dbReference type="Proteomes" id="UP000009223"/>
    </source>
</evidence>
<gene>
    <name evidence="2" type="ordered locus">TREPR_0365</name>
</gene>
<feature type="transmembrane region" description="Helical" evidence="1">
    <location>
        <begin position="21"/>
        <end position="41"/>
    </location>
</feature>
<sequence>MHYYHRLLDNLIEEMAMIGTFHENLVVLSTFVKIFFCFPWFL</sequence>
<dbReference type="KEGG" id="tpi:TREPR_0365"/>
<dbReference type="EMBL" id="CP001843">
    <property type="protein sequence ID" value="AEF85094.1"/>
    <property type="molecule type" value="Genomic_DNA"/>
</dbReference>
<organism evidence="2 3">
    <name type="scientific">Treponema primitia (strain ATCC BAA-887 / DSM 12427 / ZAS-2)</name>
    <dbReference type="NCBI Taxonomy" id="545694"/>
    <lineage>
        <taxon>Bacteria</taxon>
        <taxon>Pseudomonadati</taxon>
        <taxon>Spirochaetota</taxon>
        <taxon>Spirochaetia</taxon>
        <taxon>Spirochaetales</taxon>
        <taxon>Treponemataceae</taxon>
        <taxon>Treponema</taxon>
    </lineage>
</organism>
<keyword evidence="1" id="KW-1133">Transmembrane helix</keyword>
<evidence type="ECO:0000313" key="2">
    <source>
        <dbReference type="EMBL" id="AEF85094.1"/>
    </source>
</evidence>
<accession>F5YN20</accession>
<dbReference type="AlphaFoldDB" id="F5YN20"/>
<keyword evidence="3" id="KW-1185">Reference proteome</keyword>
<proteinExistence type="predicted"/>
<keyword evidence="1" id="KW-0472">Membrane</keyword>
<protein>
    <submittedName>
        <fullName evidence="2">Uncharacterized protein</fullName>
    </submittedName>
</protein>
<reference evidence="2 3" key="2">
    <citation type="journal article" date="2011" name="ISME J.">
        <title>RNA-seq reveals cooperative metabolic interactions between two termite-gut spirochete species in co-culture.</title>
        <authorList>
            <person name="Rosenthal A.Z."/>
            <person name="Matson E.G."/>
            <person name="Eldar A."/>
            <person name="Leadbetter J.R."/>
        </authorList>
    </citation>
    <scope>NUCLEOTIDE SEQUENCE [LARGE SCALE GENOMIC DNA]</scope>
    <source>
        <strain evidence="3">ATCC BAA-887 / DSM 12427 / ZAS-2</strain>
    </source>
</reference>
<evidence type="ECO:0000256" key="1">
    <source>
        <dbReference type="SAM" id="Phobius"/>
    </source>
</evidence>
<name>F5YN20_TREPZ</name>
<dbReference type="Proteomes" id="UP000009223">
    <property type="component" value="Chromosome"/>
</dbReference>
<reference evidence="3" key="1">
    <citation type="submission" date="2009-12" db="EMBL/GenBank/DDBJ databases">
        <title>Complete sequence of Treponema primitia strain ZAS-2.</title>
        <authorList>
            <person name="Tetu S.G."/>
            <person name="Matson E."/>
            <person name="Ren Q."/>
            <person name="Seshadri R."/>
            <person name="Elbourne L."/>
            <person name="Hassan K.A."/>
            <person name="Durkin A."/>
            <person name="Radune D."/>
            <person name="Mohamoud Y."/>
            <person name="Shay R."/>
            <person name="Jin S."/>
            <person name="Zhang X."/>
            <person name="Lucey K."/>
            <person name="Ballor N.R."/>
            <person name="Ottesen E."/>
            <person name="Rosenthal R."/>
            <person name="Allen A."/>
            <person name="Leadbetter J.R."/>
            <person name="Paulsen I.T."/>
        </authorList>
    </citation>
    <scope>NUCLEOTIDE SEQUENCE [LARGE SCALE GENOMIC DNA]</scope>
    <source>
        <strain evidence="3">ATCC BAA-887 / DSM 12427 / ZAS-2</strain>
    </source>
</reference>
<dbReference type="HOGENOM" id="CLU_3259388_0_0_12"/>